<dbReference type="CDD" id="cd23659">
    <property type="entry name" value="USP_At3g01520-like"/>
    <property type="match status" value="1"/>
</dbReference>
<dbReference type="Gene3D" id="3.40.50.620">
    <property type="entry name" value="HUPs"/>
    <property type="match status" value="1"/>
</dbReference>
<gene>
    <name evidence="3" type="primary">LOC111009340</name>
</gene>
<accession>A0A6J1CC29</accession>
<dbReference type="PRINTS" id="PR01438">
    <property type="entry name" value="UNVRSLSTRESS"/>
</dbReference>
<dbReference type="InterPro" id="IPR006015">
    <property type="entry name" value="Universal_stress_UspA"/>
</dbReference>
<dbReference type="PANTHER" id="PTHR46553:SF3">
    <property type="entry name" value="ADENINE NUCLEOTIDE ALPHA HYDROLASES-LIKE SUPERFAMILY PROTEIN"/>
    <property type="match status" value="1"/>
</dbReference>
<protein>
    <submittedName>
        <fullName evidence="3">Universal stress protein PHOS34-like</fullName>
    </submittedName>
</protein>
<name>A0A6J1CC29_MOMCH</name>
<reference evidence="3" key="1">
    <citation type="submission" date="2025-08" db="UniProtKB">
        <authorList>
            <consortium name="RefSeq"/>
        </authorList>
    </citation>
    <scope>IDENTIFICATION</scope>
    <source>
        <strain evidence="3">OHB3-1</strain>
    </source>
</reference>
<organism evidence="2 3">
    <name type="scientific">Momordica charantia</name>
    <name type="common">Bitter gourd</name>
    <name type="synonym">Balsam pear</name>
    <dbReference type="NCBI Taxonomy" id="3673"/>
    <lineage>
        <taxon>Eukaryota</taxon>
        <taxon>Viridiplantae</taxon>
        <taxon>Streptophyta</taxon>
        <taxon>Embryophyta</taxon>
        <taxon>Tracheophyta</taxon>
        <taxon>Spermatophyta</taxon>
        <taxon>Magnoliopsida</taxon>
        <taxon>eudicotyledons</taxon>
        <taxon>Gunneridae</taxon>
        <taxon>Pentapetalae</taxon>
        <taxon>rosids</taxon>
        <taxon>fabids</taxon>
        <taxon>Cucurbitales</taxon>
        <taxon>Cucurbitaceae</taxon>
        <taxon>Momordiceae</taxon>
        <taxon>Momordica</taxon>
    </lineage>
</organism>
<keyword evidence="2" id="KW-1185">Reference proteome</keyword>
<dbReference type="AlphaFoldDB" id="A0A6J1CC29"/>
<dbReference type="InterPro" id="IPR014729">
    <property type="entry name" value="Rossmann-like_a/b/a_fold"/>
</dbReference>
<dbReference type="RefSeq" id="XP_022138083.1">
    <property type="nucleotide sequence ID" value="XM_022282391.1"/>
</dbReference>
<dbReference type="Pfam" id="PF00582">
    <property type="entry name" value="Usp"/>
    <property type="match status" value="1"/>
</dbReference>
<dbReference type="PANTHER" id="PTHR46553">
    <property type="entry name" value="ADENINE NUCLEOTIDE ALPHA HYDROLASES-LIKE SUPERFAMILY PROTEIN"/>
    <property type="match status" value="1"/>
</dbReference>
<evidence type="ECO:0000259" key="1">
    <source>
        <dbReference type="Pfam" id="PF00582"/>
    </source>
</evidence>
<dbReference type="GeneID" id="111009340"/>
<dbReference type="OrthoDB" id="843225at2759"/>
<feature type="domain" description="UspA" evidence="1">
    <location>
        <begin position="5"/>
        <end position="151"/>
    </location>
</feature>
<dbReference type="SUPFAM" id="SSF52402">
    <property type="entry name" value="Adenine nucleotide alpha hydrolases-like"/>
    <property type="match status" value="1"/>
</dbReference>
<dbReference type="InterPro" id="IPR006016">
    <property type="entry name" value="UspA"/>
</dbReference>
<dbReference type="KEGG" id="mcha:111009340"/>
<dbReference type="Proteomes" id="UP000504603">
    <property type="component" value="Unplaced"/>
</dbReference>
<evidence type="ECO:0000313" key="3">
    <source>
        <dbReference type="RefSeq" id="XP_022138083.1"/>
    </source>
</evidence>
<sequence>MAEQVIVIGVDESDHSFYALQWMLQHFVAPISNSPYKLVIVHAKPPPSSVIAVTGPGAANALSLLDADLNKVANRTVQKAKDICIEHKIENVQVEIVEGDARNVMCDAVEKFHASILVVGSHNYGVVKRMALGSVSNYCANHAHCSVMIVKRPPKPMNELNPIHCCRE</sequence>
<evidence type="ECO:0000313" key="2">
    <source>
        <dbReference type="Proteomes" id="UP000504603"/>
    </source>
</evidence>
<proteinExistence type="predicted"/>